<reference evidence="1" key="2">
    <citation type="submission" date="2021-04" db="EMBL/GenBank/DDBJ databases">
        <authorList>
            <person name="Podell S."/>
        </authorList>
    </citation>
    <scope>NUCLEOTIDE SEQUENCE</scope>
    <source>
        <strain evidence="1">Hildebrandi</strain>
    </source>
</reference>
<dbReference type="AlphaFoldDB" id="A0A9K3KBB1"/>
<name>A0A9K3KBB1_9STRA</name>
<protein>
    <submittedName>
        <fullName evidence="1">Uncharacterized protein</fullName>
    </submittedName>
</protein>
<reference evidence="1" key="1">
    <citation type="journal article" date="2021" name="Sci. Rep.">
        <title>Diploid genomic architecture of Nitzschia inconspicua, an elite biomass production diatom.</title>
        <authorList>
            <person name="Oliver A."/>
            <person name="Podell S."/>
            <person name="Pinowska A."/>
            <person name="Traller J.C."/>
            <person name="Smith S.R."/>
            <person name="McClure R."/>
            <person name="Beliaev A."/>
            <person name="Bohutskyi P."/>
            <person name="Hill E.A."/>
            <person name="Rabines A."/>
            <person name="Zheng H."/>
            <person name="Allen L.Z."/>
            <person name="Kuo A."/>
            <person name="Grigoriev I.V."/>
            <person name="Allen A.E."/>
            <person name="Hazlebeck D."/>
            <person name="Allen E.E."/>
        </authorList>
    </citation>
    <scope>NUCLEOTIDE SEQUENCE</scope>
    <source>
        <strain evidence="1">Hildebrandi</strain>
    </source>
</reference>
<evidence type="ECO:0000313" key="2">
    <source>
        <dbReference type="Proteomes" id="UP000693970"/>
    </source>
</evidence>
<accession>A0A9K3KBB1</accession>
<evidence type="ECO:0000313" key="1">
    <source>
        <dbReference type="EMBL" id="KAG7340520.1"/>
    </source>
</evidence>
<gene>
    <name evidence="1" type="ORF">IV203_024063</name>
</gene>
<proteinExistence type="predicted"/>
<dbReference type="EMBL" id="JAGRRH010000027">
    <property type="protein sequence ID" value="KAG7340520.1"/>
    <property type="molecule type" value="Genomic_DNA"/>
</dbReference>
<comment type="caution">
    <text evidence="1">The sequence shown here is derived from an EMBL/GenBank/DDBJ whole genome shotgun (WGS) entry which is preliminary data.</text>
</comment>
<dbReference type="Proteomes" id="UP000693970">
    <property type="component" value="Unassembled WGS sequence"/>
</dbReference>
<organism evidence="1 2">
    <name type="scientific">Nitzschia inconspicua</name>
    <dbReference type="NCBI Taxonomy" id="303405"/>
    <lineage>
        <taxon>Eukaryota</taxon>
        <taxon>Sar</taxon>
        <taxon>Stramenopiles</taxon>
        <taxon>Ochrophyta</taxon>
        <taxon>Bacillariophyta</taxon>
        <taxon>Bacillariophyceae</taxon>
        <taxon>Bacillariophycidae</taxon>
        <taxon>Bacillariales</taxon>
        <taxon>Bacillariaceae</taxon>
        <taxon>Nitzschia</taxon>
    </lineage>
</organism>
<sequence length="109" mass="11382">MGTSASTENLKKQGTMAVDAATAATAVTKQIDDNGVSFAEPPPGIATHPHAGAASSLVQSVGSGNARSSVWSLPTELVSAHYFQDHYSLLVPSSSVRFRGSTRERLLCH</sequence>
<keyword evidence="2" id="KW-1185">Reference proteome</keyword>